<evidence type="ECO:0000256" key="1">
    <source>
        <dbReference type="SAM" id="MobiDB-lite"/>
    </source>
</evidence>
<gene>
    <name evidence="2" type="ORF">EV643_1391</name>
</gene>
<organism evidence="2 3">
    <name type="scientific">Kribbella caucasensis</name>
    <dbReference type="NCBI Taxonomy" id="2512215"/>
    <lineage>
        <taxon>Bacteria</taxon>
        <taxon>Bacillati</taxon>
        <taxon>Actinomycetota</taxon>
        <taxon>Actinomycetes</taxon>
        <taxon>Propionibacteriales</taxon>
        <taxon>Kribbellaceae</taxon>
        <taxon>Kribbella</taxon>
    </lineage>
</organism>
<name>A0A4R6J492_9ACTN</name>
<dbReference type="EMBL" id="SNWQ01000039">
    <property type="protein sequence ID" value="TDO30202.1"/>
    <property type="molecule type" value="Genomic_DNA"/>
</dbReference>
<feature type="compositionally biased region" description="Pro residues" evidence="1">
    <location>
        <begin position="197"/>
        <end position="207"/>
    </location>
</feature>
<dbReference type="Gene3D" id="3.40.1360.10">
    <property type="match status" value="1"/>
</dbReference>
<keyword evidence="3" id="KW-1185">Reference proteome</keyword>
<reference evidence="2 3" key="1">
    <citation type="submission" date="2019-03" db="EMBL/GenBank/DDBJ databases">
        <title>Genomic Encyclopedia of Type Strains, Phase III (KMG-III): the genomes of soil and plant-associated and newly described type strains.</title>
        <authorList>
            <person name="Whitman W."/>
        </authorList>
    </citation>
    <scope>NUCLEOTIDE SEQUENCE [LARGE SCALE GENOMIC DNA]</scope>
    <source>
        <strain evidence="2 3">VKM Ac-2527</strain>
    </source>
</reference>
<proteinExistence type="predicted"/>
<dbReference type="SUPFAM" id="SSF56731">
    <property type="entry name" value="DNA primase core"/>
    <property type="match status" value="1"/>
</dbReference>
<comment type="caution">
    <text evidence="2">The sequence shown here is derived from an EMBL/GenBank/DDBJ whole genome shotgun (WGS) entry which is preliminary data.</text>
</comment>
<accession>A0A4R6J492</accession>
<dbReference type="Proteomes" id="UP000295388">
    <property type="component" value="Unassembled WGS sequence"/>
</dbReference>
<evidence type="ECO:0000313" key="2">
    <source>
        <dbReference type="EMBL" id="TDO30202.1"/>
    </source>
</evidence>
<dbReference type="AlphaFoldDB" id="A0A4R6J492"/>
<protein>
    <submittedName>
        <fullName evidence="2">Uncharacterized protein</fullName>
    </submittedName>
</protein>
<sequence length="207" mass="22763">MVDRFRDQVMFPSWNDRLETVGYFGVGRGAKPYYVASPATQIHRRSNALVGVAEQHDLLSEGAAPVLVNDPLDAVAIERISRLSVGRWAGIPLCDTLLSAEQARILGRYAATDTAIVVLADSSEGQRAAVGYLDDLSRFFARVWAVELPSGHSASTLITSEKSRQLLHDSLLVTRPLSDYRQPRKRRRPPIRLPAANPNPPALSPEP</sequence>
<evidence type="ECO:0000313" key="3">
    <source>
        <dbReference type="Proteomes" id="UP000295388"/>
    </source>
</evidence>
<feature type="region of interest" description="Disordered" evidence="1">
    <location>
        <begin position="178"/>
        <end position="207"/>
    </location>
</feature>